<dbReference type="KEGG" id="pprf:DPRO_3074"/>
<dbReference type="GO" id="GO:0003676">
    <property type="term" value="F:nucleic acid binding"/>
    <property type="evidence" value="ECO:0007669"/>
    <property type="project" value="InterPro"/>
</dbReference>
<gene>
    <name evidence="1" type="ORF">DPRO_3074</name>
</gene>
<dbReference type="RefSeq" id="WP_097012773.1">
    <property type="nucleotide sequence ID" value="NZ_LT907975.1"/>
</dbReference>
<dbReference type="Proteomes" id="UP000219215">
    <property type="component" value="Chromosome DPRO"/>
</dbReference>
<dbReference type="Gene3D" id="3.40.50.150">
    <property type="entry name" value="Vaccinia Virus protein VP39"/>
    <property type="match status" value="2"/>
</dbReference>
<dbReference type="PROSITE" id="PS00092">
    <property type="entry name" value="N6_MTASE"/>
    <property type="match status" value="1"/>
</dbReference>
<proteinExistence type="predicted"/>
<reference evidence="2" key="1">
    <citation type="submission" date="2017-09" db="EMBL/GenBank/DDBJ databases">
        <authorList>
            <person name="Regsiter A."/>
            <person name="William W."/>
        </authorList>
    </citation>
    <scope>NUCLEOTIDE SEQUENCE [LARGE SCALE GENOMIC DNA]</scope>
    <source>
        <strain evidence="2">500-1</strain>
    </source>
</reference>
<dbReference type="EMBL" id="LT907975">
    <property type="protein sequence ID" value="SOB59984.1"/>
    <property type="molecule type" value="Genomic_DNA"/>
</dbReference>
<dbReference type="InterPro" id="IPR029063">
    <property type="entry name" value="SAM-dependent_MTases_sf"/>
</dbReference>
<dbReference type="GO" id="GO:0032259">
    <property type="term" value="P:methylation"/>
    <property type="evidence" value="ECO:0007669"/>
    <property type="project" value="InterPro"/>
</dbReference>
<keyword evidence="2" id="KW-1185">Reference proteome</keyword>
<dbReference type="InterPro" id="IPR002052">
    <property type="entry name" value="DNA_methylase_N6_adenine_CS"/>
</dbReference>
<protein>
    <recommendedName>
        <fullName evidence="3">DUF1156 domain-containing protein</fullName>
    </recommendedName>
</protein>
<sequence>MAGARLTKAEEIKRMVEAAVDAGEERHLETVDFNDPNRPKTCLEVDFPILPINQIAQIEGNAGKPIYQMSKWWARRRSSVFRSTLIAAATKAPEDQAEAAKLVWENYYCNHQKNASFKKLKVADIFMGGGTTLVEGARLGMQMYGNDLNPVAWLVVKNELADVDIEEVKRLFTYIESEVKPQIMPFYACEGPGGEKGIWYSVETGKPMPDDFDPLAVAPEERKKYRYEGPEIIYTFWAKHGPCSAAGCNHRTPLFSSPVIAVKELSVKSWPKQKCEVCNEFFDIEAGEVRMAPDEPLIIAEGEKPFTTLKLNGSFDCPHCGKNQYSAAISGKGKNKKVSLSLLIHPDWMEGALGTDDQGNLGGTVTSSVEDTRRWNELRQSTLKLIEVRGKLPDEISLPSTGEVMSTQNGTIPKKSHFACQGKTCGLQQNVLSSIKSSGKSGPTAEYSLQCYSPKRSKGSAAYNGRFFKAPNKLDTKRLNSAFFEWEKRKVNDLKGYWPESELPYGFMTHHLQGGVPNHGFTHWHTMFNPRQLLVHALLLKTIDSAIGFSDGAKEFALGAFQQYLRYQNMFVFFQVHRDCLAPHFSNNNYHPKSNIVENSVFCKIGSGNWESCCKNVLNGNDWKDRPWEVVPKEYLSGINNDVARLITGKGHRISLDDKLLFSGQITCGSSTELSSLKPCSYDLVITDPPFGGLLHYSELADFFYVWLRLVLKDKYPEYFTGEYTPKTLEAVANKARNPEDADDFYKRVLTDCWREAHRILKPGGILSFTFHHSEDEPWVDVLESLFNSGFFLEATYPIRSDETKGKGEFGSKTIEYDIIHVCRKRTEEPSRISWPKLRRLILRDVRQLQALLEHHQQAGLPEADIEVIKRGKALEYFSRHYGKVYVEEGREFTVKEALAGINEIIQDQSGSDAVKAPDKAEPLTRQFLRIFADKERIERDQMQKFLRGSGVGPSDFTNRGWCKEINRPKAFVWVDALEFAKEKKSLKNLRRDFDQVLFLVGASYSGSGINVKKEMSDNGFKPHPALGELFNWLGMHGPTSEFRSASYTANQLFNSWSAANQSVMQKQLSLFDLAEEV</sequence>
<evidence type="ECO:0008006" key="3">
    <source>
        <dbReference type="Google" id="ProtNLM"/>
    </source>
</evidence>
<organism evidence="1 2">
    <name type="scientific">Pseudodesulfovibrio profundus</name>
    <dbReference type="NCBI Taxonomy" id="57320"/>
    <lineage>
        <taxon>Bacteria</taxon>
        <taxon>Pseudomonadati</taxon>
        <taxon>Thermodesulfobacteriota</taxon>
        <taxon>Desulfovibrionia</taxon>
        <taxon>Desulfovibrionales</taxon>
        <taxon>Desulfovibrionaceae</taxon>
    </lineage>
</organism>
<dbReference type="AlphaFoldDB" id="A0A2C8FBS6"/>
<evidence type="ECO:0000313" key="1">
    <source>
        <dbReference type="EMBL" id="SOB59984.1"/>
    </source>
</evidence>
<dbReference type="OrthoDB" id="3197274at2"/>
<accession>A0A2C8FBS6</accession>
<dbReference type="GO" id="GO:0008168">
    <property type="term" value="F:methyltransferase activity"/>
    <property type="evidence" value="ECO:0007669"/>
    <property type="project" value="InterPro"/>
</dbReference>
<evidence type="ECO:0000313" key="2">
    <source>
        <dbReference type="Proteomes" id="UP000219215"/>
    </source>
</evidence>
<dbReference type="SUPFAM" id="SSF53335">
    <property type="entry name" value="S-adenosyl-L-methionine-dependent methyltransferases"/>
    <property type="match status" value="2"/>
</dbReference>
<name>A0A2C8FBS6_9BACT</name>